<keyword evidence="3" id="KW-1185">Reference proteome</keyword>
<dbReference type="PANTHER" id="PTHR35567:SF1">
    <property type="entry name" value="CONSERVED FUNGAL PROTEIN (AFU_ORTHOLOGUE AFUA_1G14230)"/>
    <property type="match status" value="1"/>
</dbReference>
<dbReference type="AlphaFoldDB" id="A0A0F4Z855"/>
<feature type="non-terminal residue" evidence="2">
    <location>
        <position position="253"/>
    </location>
</feature>
<feature type="chain" id="PRO_5012272008" description="Malate dehydrogenase" evidence="1">
    <location>
        <begin position="16"/>
        <end position="253"/>
    </location>
</feature>
<feature type="signal peptide" evidence="1">
    <location>
        <begin position="1"/>
        <end position="15"/>
    </location>
</feature>
<dbReference type="PANTHER" id="PTHR35567">
    <property type="entry name" value="MALATE DEHYDROGENASE (AFU_ORTHOLOGUE AFUA_2G13800)"/>
    <property type="match status" value="1"/>
</dbReference>
<keyword evidence="1" id="KW-0732">Signal</keyword>
<reference evidence="2 3" key="1">
    <citation type="submission" date="2015-03" db="EMBL/GenBank/DDBJ databases">
        <authorList>
            <person name="Radwan O."/>
            <person name="Al-Naeli F.A."/>
            <person name="Rendon G.A."/>
            <person name="Fields C."/>
        </authorList>
    </citation>
    <scope>NUCLEOTIDE SEQUENCE [LARGE SCALE GENOMIC DNA]</scope>
    <source>
        <strain evidence="2">CR-DP1</strain>
    </source>
</reference>
<evidence type="ECO:0000313" key="3">
    <source>
        <dbReference type="Proteomes" id="UP000033483"/>
    </source>
</evidence>
<evidence type="ECO:0008006" key="4">
    <source>
        <dbReference type="Google" id="ProtNLM"/>
    </source>
</evidence>
<proteinExistence type="predicted"/>
<comment type="caution">
    <text evidence="2">The sequence shown here is derived from an EMBL/GenBank/DDBJ whole genome shotgun (WGS) entry which is preliminary data.</text>
</comment>
<dbReference type="EMBL" id="LAEV01002005">
    <property type="protein sequence ID" value="KKA26724.1"/>
    <property type="molecule type" value="Genomic_DNA"/>
</dbReference>
<protein>
    <recommendedName>
        <fullName evidence="4">Malate dehydrogenase</fullName>
    </recommendedName>
</protein>
<gene>
    <name evidence="2" type="ORF">TD95_004575</name>
</gene>
<evidence type="ECO:0000313" key="2">
    <source>
        <dbReference type="EMBL" id="KKA26724.1"/>
    </source>
</evidence>
<name>A0A0F4Z855_9PEZI</name>
<sequence length="253" mass="26631">MKLFAALSMVALVAATPSLDQKLIIKGAPLEALDAVSEYFNLLAHKVHTYKSLDSAPACDPSSAILPSSNLPALSPKLSLLHIAVGRGTQNYTCADATASTVPKAAGATAALFNSTCPSALYPALDIVIPKLSVHFPMTNWTALDTHHLGPTGLAASGIHYFQPFDHNSTTPFFNLDHIALGNAQVSLNASDPAPKDAPTGQKGEKAVAWLQLIKRDGFDGKFEQVYRVNTVGGSPPATCSGMPKTFTVEYSA</sequence>
<dbReference type="InterPro" id="IPR021851">
    <property type="entry name" value="DUF3455"/>
</dbReference>
<dbReference type="Pfam" id="PF11937">
    <property type="entry name" value="DUF3455"/>
    <property type="match status" value="1"/>
</dbReference>
<dbReference type="OrthoDB" id="1859733at2759"/>
<organism evidence="2 3">
    <name type="scientific">Thielaviopsis punctulata</name>
    <dbReference type="NCBI Taxonomy" id="72032"/>
    <lineage>
        <taxon>Eukaryota</taxon>
        <taxon>Fungi</taxon>
        <taxon>Dikarya</taxon>
        <taxon>Ascomycota</taxon>
        <taxon>Pezizomycotina</taxon>
        <taxon>Sordariomycetes</taxon>
        <taxon>Hypocreomycetidae</taxon>
        <taxon>Microascales</taxon>
        <taxon>Ceratocystidaceae</taxon>
        <taxon>Thielaviopsis</taxon>
    </lineage>
</organism>
<dbReference type="Proteomes" id="UP000033483">
    <property type="component" value="Unassembled WGS sequence"/>
</dbReference>
<evidence type="ECO:0000256" key="1">
    <source>
        <dbReference type="SAM" id="SignalP"/>
    </source>
</evidence>
<accession>A0A0F4Z855</accession>